<accession>A0A7J7FY16</accession>
<gene>
    <name evidence="1" type="ORF">HYC85_028035</name>
</gene>
<reference evidence="2" key="1">
    <citation type="journal article" date="2020" name="Nat. Commun.">
        <title>Genome assembly of wild tea tree DASZ reveals pedigree and selection history of tea varieties.</title>
        <authorList>
            <person name="Zhang W."/>
            <person name="Zhang Y."/>
            <person name="Qiu H."/>
            <person name="Guo Y."/>
            <person name="Wan H."/>
            <person name="Zhang X."/>
            <person name="Scossa F."/>
            <person name="Alseekh S."/>
            <person name="Zhang Q."/>
            <person name="Wang P."/>
            <person name="Xu L."/>
            <person name="Schmidt M.H."/>
            <person name="Jia X."/>
            <person name="Li D."/>
            <person name="Zhu A."/>
            <person name="Guo F."/>
            <person name="Chen W."/>
            <person name="Ni D."/>
            <person name="Usadel B."/>
            <person name="Fernie A.R."/>
            <person name="Wen W."/>
        </authorList>
    </citation>
    <scope>NUCLEOTIDE SEQUENCE [LARGE SCALE GENOMIC DNA]</scope>
    <source>
        <strain evidence="2">cv. G240</strain>
    </source>
</reference>
<organism evidence="1 2">
    <name type="scientific">Camellia sinensis</name>
    <name type="common">Tea plant</name>
    <name type="synonym">Thea sinensis</name>
    <dbReference type="NCBI Taxonomy" id="4442"/>
    <lineage>
        <taxon>Eukaryota</taxon>
        <taxon>Viridiplantae</taxon>
        <taxon>Streptophyta</taxon>
        <taxon>Embryophyta</taxon>
        <taxon>Tracheophyta</taxon>
        <taxon>Spermatophyta</taxon>
        <taxon>Magnoliopsida</taxon>
        <taxon>eudicotyledons</taxon>
        <taxon>Gunneridae</taxon>
        <taxon>Pentapetalae</taxon>
        <taxon>asterids</taxon>
        <taxon>Ericales</taxon>
        <taxon>Theaceae</taxon>
        <taxon>Camellia</taxon>
    </lineage>
</organism>
<proteinExistence type="predicted"/>
<dbReference type="Pfam" id="PF25015">
    <property type="entry name" value="RBD_AKAP-17A"/>
    <property type="match status" value="1"/>
</dbReference>
<dbReference type="EMBL" id="JACBKZ010000014">
    <property type="protein sequence ID" value="KAF5931864.1"/>
    <property type="molecule type" value="Genomic_DNA"/>
</dbReference>
<keyword evidence="2" id="KW-1185">Reference proteome</keyword>
<feature type="non-terminal residue" evidence="1">
    <location>
        <position position="1"/>
    </location>
</feature>
<evidence type="ECO:0000313" key="1">
    <source>
        <dbReference type="EMBL" id="KAF5931864.1"/>
    </source>
</evidence>
<dbReference type="PANTHER" id="PTHR12484:SF4">
    <property type="entry name" value="A-KINASE ANCHOR PROTEIN 17A"/>
    <property type="match status" value="1"/>
</dbReference>
<evidence type="ECO:0000313" key="2">
    <source>
        <dbReference type="Proteomes" id="UP000593564"/>
    </source>
</evidence>
<dbReference type="InterPro" id="IPR056852">
    <property type="entry name" value="AK17A/B"/>
</dbReference>
<sequence>PLDEWQLKHSLTDFLKSFFFLTIPEDDIVVRRFKDLKKHKRDDPVAHGALFICDLGFLSKFSRLEILHGIDGEDDVKELEKKFLDWRRSVVGKTDGIELNLEGVKFRLTALVPESDDFGMTKEWEELNAFGYSRGGRQQQPNTIVLKGVPWHWFAEPRDSSKPSMLVTHTIFSAFGKIRCVLMSWFLLFFCFPDALQFHNIVLVEFLGWLCFFEVSNIEFCFYAPMHTSYYLEYGCIEIS</sequence>
<reference evidence="1 2" key="2">
    <citation type="submission" date="2020-07" db="EMBL/GenBank/DDBJ databases">
        <title>Genome assembly of wild tea tree DASZ reveals pedigree and selection history of tea varieties.</title>
        <authorList>
            <person name="Zhang W."/>
        </authorList>
    </citation>
    <scope>NUCLEOTIDE SEQUENCE [LARGE SCALE GENOMIC DNA]</scope>
    <source>
        <strain evidence="2">cv. G240</strain>
        <tissue evidence="1">Leaf</tissue>
    </source>
</reference>
<comment type="caution">
    <text evidence="1">The sequence shown here is derived from an EMBL/GenBank/DDBJ whole genome shotgun (WGS) entry which is preliminary data.</text>
</comment>
<dbReference type="Proteomes" id="UP000593564">
    <property type="component" value="Unassembled WGS sequence"/>
</dbReference>
<dbReference type="PANTHER" id="PTHR12484">
    <property type="entry name" value="B-LYMPHOCYTE ANTIGEN-RELATED"/>
    <property type="match status" value="1"/>
</dbReference>
<name>A0A7J7FY16_CAMSI</name>
<dbReference type="AlphaFoldDB" id="A0A7J7FY16"/>
<protein>
    <submittedName>
        <fullName evidence="1">Uncharacterized protein</fullName>
    </submittedName>
</protein>